<protein>
    <recommendedName>
        <fullName evidence="1">DUF6318 domain-containing protein</fullName>
    </recommendedName>
</protein>
<comment type="caution">
    <text evidence="2">The sequence shown here is derived from an EMBL/GenBank/DDBJ whole genome shotgun (WGS) entry which is preliminary data.</text>
</comment>
<accession>A0ABQ3GJ05</accession>
<keyword evidence="3" id="KW-1185">Reference proteome</keyword>
<evidence type="ECO:0000313" key="3">
    <source>
        <dbReference type="Proteomes" id="UP000642819"/>
    </source>
</evidence>
<gene>
    <name evidence="2" type="ORF">GCM10008096_15200</name>
</gene>
<dbReference type="Pfam" id="PF19843">
    <property type="entry name" value="DUF6318"/>
    <property type="match status" value="1"/>
</dbReference>
<feature type="domain" description="DUF6318" evidence="1">
    <location>
        <begin position="1"/>
        <end position="136"/>
    </location>
</feature>
<reference evidence="3" key="1">
    <citation type="journal article" date="2019" name="Int. J. Syst. Evol. Microbiol.">
        <title>The Global Catalogue of Microorganisms (GCM) 10K type strain sequencing project: providing services to taxonomists for standard genome sequencing and annotation.</title>
        <authorList>
            <consortium name="The Broad Institute Genomics Platform"/>
            <consortium name="The Broad Institute Genome Sequencing Center for Infectious Disease"/>
            <person name="Wu L."/>
            <person name="Ma J."/>
        </authorList>
    </citation>
    <scope>NUCLEOTIDE SEQUENCE [LARGE SCALE GENOMIC DNA]</scope>
    <source>
        <strain evidence="3">KCTC 19466</strain>
    </source>
</reference>
<name>A0ABQ3GJ05_9MICC</name>
<evidence type="ECO:0000313" key="2">
    <source>
        <dbReference type="EMBL" id="GHD05786.1"/>
    </source>
</evidence>
<evidence type="ECO:0000259" key="1">
    <source>
        <dbReference type="Pfam" id="PF19843"/>
    </source>
</evidence>
<dbReference type="EMBL" id="BMXK01000005">
    <property type="protein sequence ID" value="GHD05786.1"/>
    <property type="molecule type" value="Genomic_DNA"/>
</dbReference>
<dbReference type="Proteomes" id="UP000642819">
    <property type="component" value="Unassembled WGS sequence"/>
</dbReference>
<sequence>MPEEAKEFSADGYEAFVEYWFEAHDYGMQSGDTTSLDDVSNEGCGFCLSRIDDIDGVNSGAQWVFGGELIADDISASMVEDDQGLYAATFTMRQVPGSVYSYDAAENEVTVVEEIVESERALLFFAFYDESNGWDAAAVVEDSAVEEESS</sequence>
<dbReference type="InterPro" id="IPR046281">
    <property type="entry name" value="DUF6318"/>
</dbReference>
<organism evidence="2 3">
    <name type="scientific">Zhihengliuella salsuginis</name>
    <dbReference type="NCBI Taxonomy" id="578222"/>
    <lineage>
        <taxon>Bacteria</taxon>
        <taxon>Bacillati</taxon>
        <taxon>Actinomycetota</taxon>
        <taxon>Actinomycetes</taxon>
        <taxon>Micrococcales</taxon>
        <taxon>Micrococcaceae</taxon>
        <taxon>Zhihengliuella</taxon>
    </lineage>
</organism>
<proteinExistence type="predicted"/>